<gene>
    <name evidence="1" type="ORF">FB384_004890</name>
</gene>
<name>A0A839XT98_9PSEU</name>
<dbReference type="AlphaFoldDB" id="A0A839XT98"/>
<dbReference type="RefSeq" id="WP_183787131.1">
    <property type="nucleotide sequence ID" value="NZ_JACIBS010000009.1"/>
</dbReference>
<proteinExistence type="predicted"/>
<keyword evidence="2" id="KW-1185">Reference proteome</keyword>
<evidence type="ECO:0000313" key="1">
    <source>
        <dbReference type="EMBL" id="MBB3665931.1"/>
    </source>
</evidence>
<reference evidence="1 2" key="1">
    <citation type="submission" date="2020-08" db="EMBL/GenBank/DDBJ databases">
        <title>Sequencing the genomes of 1000 actinobacteria strains.</title>
        <authorList>
            <person name="Klenk H.-P."/>
        </authorList>
    </citation>
    <scope>NUCLEOTIDE SEQUENCE [LARGE SCALE GENOMIC DNA]</scope>
    <source>
        <strain evidence="1 2">DSM 45267</strain>
    </source>
</reference>
<evidence type="ECO:0000313" key="2">
    <source>
        <dbReference type="Proteomes" id="UP000564573"/>
    </source>
</evidence>
<accession>A0A839XT98</accession>
<dbReference type="Proteomes" id="UP000564573">
    <property type="component" value="Unassembled WGS sequence"/>
</dbReference>
<sequence>MKFRGPSASLRPAREQARAAARTTAYLHQALTTTGGSNVSIPGWRLATDNSGRLVAINDSTGSTTVVAA</sequence>
<comment type="caution">
    <text evidence="1">The sequence shown here is derived from an EMBL/GenBank/DDBJ whole genome shotgun (WGS) entry which is preliminary data.</text>
</comment>
<organism evidence="1 2">
    <name type="scientific">Prauserella sediminis</name>
    <dbReference type="NCBI Taxonomy" id="577680"/>
    <lineage>
        <taxon>Bacteria</taxon>
        <taxon>Bacillati</taxon>
        <taxon>Actinomycetota</taxon>
        <taxon>Actinomycetes</taxon>
        <taxon>Pseudonocardiales</taxon>
        <taxon>Pseudonocardiaceae</taxon>
        <taxon>Prauserella</taxon>
        <taxon>Prauserella salsuginis group</taxon>
    </lineage>
</organism>
<protein>
    <submittedName>
        <fullName evidence="1">Uncharacterized protein</fullName>
    </submittedName>
</protein>
<dbReference type="EMBL" id="JACIBS010000009">
    <property type="protein sequence ID" value="MBB3665931.1"/>
    <property type="molecule type" value="Genomic_DNA"/>
</dbReference>